<evidence type="ECO:0000256" key="1">
    <source>
        <dbReference type="SAM" id="MobiDB-lite"/>
    </source>
</evidence>
<gene>
    <name evidence="4" type="ORF">OSIN01602_LOCUS15081</name>
</gene>
<keyword evidence="2" id="KW-0472">Membrane</keyword>
<evidence type="ECO:0000313" key="4">
    <source>
        <dbReference type="EMBL" id="CAD9349620.1"/>
    </source>
</evidence>
<evidence type="ECO:0000256" key="2">
    <source>
        <dbReference type="SAM" id="Phobius"/>
    </source>
</evidence>
<dbReference type="AlphaFoldDB" id="A0A7S1ZVD3"/>
<keyword evidence="3" id="KW-0732">Signal</keyword>
<keyword evidence="2" id="KW-1133">Transmembrane helix</keyword>
<feature type="transmembrane region" description="Helical" evidence="2">
    <location>
        <begin position="453"/>
        <end position="474"/>
    </location>
</feature>
<organism evidence="4">
    <name type="scientific">Trieres chinensis</name>
    <name type="common">Marine centric diatom</name>
    <name type="synonym">Odontella sinensis</name>
    <dbReference type="NCBI Taxonomy" id="1514140"/>
    <lineage>
        <taxon>Eukaryota</taxon>
        <taxon>Sar</taxon>
        <taxon>Stramenopiles</taxon>
        <taxon>Ochrophyta</taxon>
        <taxon>Bacillariophyta</taxon>
        <taxon>Mediophyceae</taxon>
        <taxon>Biddulphiophycidae</taxon>
        <taxon>Eupodiscales</taxon>
        <taxon>Parodontellaceae</taxon>
        <taxon>Trieres</taxon>
    </lineage>
</organism>
<evidence type="ECO:0000256" key="3">
    <source>
        <dbReference type="SAM" id="SignalP"/>
    </source>
</evidence>
<feature type="region of interest" description="Disordered" evidence="1">
    <location>
        <begin position="480"/>
        <end position="517"/>
    </location>
</feature>
<protein>
    <submittedName>
        <fullName evidence="4">Uncharacterized protein</fullName>
    </submittedName>
</protein>
<reference evidence="4" key="1">
    <citation type="submission" date="2021-01" db="EMBL/GenBank/DDBJ databases">
        <authorList>
            <person name="Corre E."/>
            <person name="Pelletier E."/>
            <person name="Niang G."/>
            <person name="Scheremetjew M."/>
            <person name="Finn R."/>
            <person name="Kale V."/>
            <person name="Holt S."/>
            <person name="Cochrane G."/>
            <person name="Meng A."/>
            <person name="Brown T."/>
            <person name="Cohen L."/>
        </authorList>
    </citation>
    <scope>NUCLEOTIDE SEQUENCE</scope>
    <source>
        <strain evidence="4">Grunow 1884</strain>
    </source>
</reference>
<feature type="chain" id="PRO_5030689502" evidence="3">
    <location>
        <begin position="36"/>
        <end position="517"/>
    </location>
</feature>
<feature type="signal peptide" evidence="3">
    <location>
        <begin position="1"/>
        <end position="35"/>
    </location>
</feature>
<dbReference type="EMBL" id="HBGO01026302">
    <property type="protein sequence ID" value="CAD9349620.1"/>
    <property type="molecule type" value="Transcribed_RNA"/>
</dbReference>
<keyword evidence="2" id="KW-0812">Transmembrane</keyword>
<proteinExistence type="predicted"/>
<accession>A0A7S1ZVD3</accession>
<feature type="compositionally biased region" description="Acidic residues" evidence="1">
    <location>
        <begin position="491"/>
        <end position="506"/>
    </location>
</feature>
<sequence>MDGPHCRGASRAAPMEVAISVLAAILLVLSRTAKAEAPPAEVADPPVYVGPMPCPSDGSVLGYTNTTILTFDMLSLLSDLATRADSSGEGRERSFSDRTFVLCPHTVFDMGTDLTESDPPLMLPIIPLLRGAVFRCGADGDPNDKCVLRGGFHHALFEDDLAALDGVVFMGLTFEDSLSISVVAWGHPRSEVGFVDCVWKNNIGLSAVDLFWHRDLKFGPEPGNRQRRKALKDSIHGLEGFEGLRAAIRATLVRIQDGRVSEYSMLDESPHMVSTAGKVDHYGDMFGRRRLKYPAMFAAFVGCTFVDNSVDVAIIFNQGGHVDLGNCDFISNQAVVIVINTDNAILGLHDGNHFSQNQDIYGPIFFDSSSSLYLNEDTSGQNNTLSESTVKMSDECDSIFFERSGDCLKMYQCVGECCPFGDSSCASPAALEEASRIRTTSGPSPVACDAGCVVLSLLIPFCVATTAGLGFIFLRKSQRPWGGRGQNEIEGREDDATVADSTIDDGESVRDPSMQPI</sequence>
<name>A0A7S1ZVD3_TRICV</name>